<gene>
    <name evidence="2" type="ORF">C6P46_002387</name>
</gene>
<dbReference type="PANTHER" id="PTHR11139:SF1">
    <property type="entry name" value="TRANSFORMATION_TRANSCRIPTION DOMAIN-ASSOCIATED PROTEIN"/>
    <property type="match status" value="1"/>
</dbReference>
<dbReference type="GO" id="GO:0000124">
    <property type="term" value="C:SAGA complex"/>
    <property type="evidence" value="ECO:0007669"/>
    <property type="project" value="TreeGrafter"/>
</dbReference>
<dbReference type="GO" id="GO:0035267">
    <property type="term" value="C:NuA4 histone acetyltransferase complex"/>
    <property type="evidence" value="ECO:0007669"/>
    <property type="project" value="TreeGrafter"/>
</dbReference>
<dbReference type="GO" id="GO:0005634">
    <property type="term" value="C:nucleus"/>
    <property type="evidence" value="ECO:0007669"/>
    <property type="project" value="TreeGrafter"/>
</dbReference>
<feature type="compositionally biased region" description="Low complexity" evidence="1">
    <location>
        <begin position="78"/>
        <end position="95"/>
    </location>
</feature>
<dbReference type="GO" id="GO:0006355">
    <property type="term" value="P:regulation of DNA-templated transcription"/>
    <property type="evidence" value="ECO:0007669"/>
    <property type="project" value="TreeGrafter"/>
</dbReference>
<proteinExistence type="predicted"/>
<dbReference type="Proteomes" id="UP000777482">
    <property type="component" value="Unassembled WGS sequence"/>
</dbReference>
<sequence>MGSADDDDDGTRPRRNPATSSSRSCIASCTSNRYPIMRRTSCPSPSTSAGSSPKTTPPLCIKVIIDLHRTYSRPPSPSSTAPAAAGADAGGTTPTMDPTVDEFLEIVAELSKNMGSVAEETFCDACNWATRCRVFGSGAACGGSRADVQIPTSAGGPPSNGGDSDAGGGPAQPVIHAPAMRSFKLLQDCPASIVFIFQTYRTLVNKAITIFVPLVFDFIQMQAEPQPRKHESMEPGKSWVGIRPEIPKEKRAAFRDMVMAQTKTMSFLAYIHRVSNTALSSYLNVLPEIAVRLMKDCPSDAVAMKRDLIIATRHILQSDLRTAFLSQIDTLLDEHVLTGNSVTGHENLRPLAFSMLADLIHHCRAELTLPQLSRVVHTYCANVHDPTLASAIQTMCSKLLLNLIDPIASKEPTEAVKILQRILLAFVTRMEAMAEVRDEWSKWSKAREPLPALVDKVRTREKERAEWTKRHLDKGKGKATESDADDAMQVDESSADKQGKEAMQVDGSEASTSAAAASKDADAPTADGEAKPEAKKDDDEEPPLLQLDDVDIERAKPIKKAVVMVDPGPDPIEDARFLFRNLFFGFKTLGLALNRMGGLGPDAEMMCRFFDAAVKCMVLFDPARDQGREQKEVMEVLTTTLIQTELVIFQEVIENRMGFFFDELIRNHELLVIPQSLLSNEIVSQHFVAILFRFLSARLPDLGNSNKENTLVMLRLYKMSFVAVTIFPEKNEPVLLPHLSNLIMNSLKLASQAAEPNPYYLLLRALFRSIGVGRFDIVYNEVLPSLQTLLEQLNALLQSADSSREDLVAEFILNYLMRPLVPALQAGSELVSQGLRTLELCVDNLTQEFLNPLFAPVIDEVMVGLWKLLRPLPFNHQHAHTTMRILGKIGGRNRKGFGPPKLEWKPVGPEALLNIKFEGKDAAIRIAPIVEVPLKIIRRGDVHYRRVAYQFLKYSVAVFLREGLAAGEPEDTFGQILKGLFDATRVDDFQAQANNPTHPKQALPLSAAFIDGVIENICTVESPDLSAAAIQTRKIVEAVLEWRKPPVKPEGGSGRVPPDAATALLHQLATRIAMHCYDPSWQRKCGAARGILILISEVGLETRFCIDHEIEFTRALLFALKDMPGEAPSNADMVTDTLLTLVRLCSTNIGEDDKKARRVTLNYLVGLLLVEVSCQVASVRDAVKRALKVVSEGEGTPITELLRPVKDRLIGPIFTKPLRALGFTMQIGHIDAVTYCITLDPPLIEVDEQLVRLLHEALGIADAEDSALLGGKVTYKTMAPLTQLRVVCVQLLSPALANSQLNTPNYNQTRIRALSVYFKLLYSKAPEVVDAAYQSLKQVMLAQGKLPKDLLQTGLKPVLMNLADHKKLSVASLHGLARLLELLTNYFKVEIGQKLVDHFRSLAVPADILRATAKQSSEDGELEVMAAIINIFHLLPHPAAGQYLEDVVEMVVSVERLLKKLKTSIFTKPLTEFLALHPEKTTLFFFSRLGEERFVPTFRAVIASEHGKPIRDYISEHAHELFAPCFEKDGELGYHAALVIRELIGVDKSWIVQCDQILPLLITRWVSDIRRTRLKIQGVPHVQQLKEDAVVVEIFIAYLQQEEHVDLLFHLVEAYTYPTSADHNVLSRFLNSHVALSEDIGLRRRILDRFIDIYENPAVTQAHKSAALRLLVNPILLVVYSRGERESTVVDAEWISKVHAKVWLLPHNNPLDLGALDQEELRVELCHMTTLLIRHVPSLLESVKKEVIKFGWISIRFDDIAVTQTAYILFASFLAEYESPAKIVAQIYVALLRAHQPEARSLVRQALDTLAPALPKRMPRGSTAGPAQVPGWAFLTRQTLVEEGSTMPLLVNIYQLIVRHPDLFFPARDQFFPHMVASLAKLTLNSAITADTRVLTLDVIEVILKWEKKRVELAKQDESKMDVDNETA</sequence>
<comment type="caution">
    <text evidence="2">The sequence shown here is derived from an EMBL/GenBank/DDBJ whole genome shotgun (WGS) entry which is preliminary data.</text>
</comment>
<keyword evidence="3" id="KW-1185">Reference proteome</keyword>
<name>A0A9P7B147_RHOMI</name>
<dbReference type="OrthoDB" id="5570127at2759"/>
<feature type="region of interest" description="Disordered" evidence="1">
    <location>
        <begin position="1"/>
        <end position="25"/>
    </location>
</feature>
<evidence type="ECO:0000313" key="3">
    <source>
        <dbReference type="Proteomes" id="UP000777482"/>
    </source>
</evidence>
<protein>
    <submittedName>
        <fullName evidence="2">Uncharacterized protein</fullName>
    </submittedName>
</protein>
<feature type="compositionally biased region" description="Basic and acidic residues" evidence="1">
    <location>
        <begin position="459"/>
        <end position="481"/>
    </location>
</feature>
<accession>A0A9P7B147</accession>
<feature type="region of interest" description="Disordered" evidence="1">
    <location>
        <begin position="36"/>
        <end position="55"/>
    </location>
</feature>
<feature type="compositionally biased region" description="Low complexity" evidence="1">
    <location>
        <begin position="40"/>
        <end position="55"/>
    </location>
</feature>
<dbReference type="PANTHER" id="PTHR11139">
    <property type="entry name" value="ATAXIA TELANGIECTASIA MUTATED ATM -RELATED"/>
    <property type="match status" value="1"/>
</dbReference>
<dbReference type="SUPFAM" id="SSF48371">
    <property type="entry name" value="ARM repeat"/>
    <property type="match status" value="2"/>
</dbReference>
<feature type="compositionally biased region" description="Basic and acidic residues" evidence="1">
    <location>
        <begin position="528"/>
        <end position="537"/>
    </location>
</feature>
<feature type="region of interest" description="Disordered" evidence="1">
    <location>
        <begin position="150"/>
        <end position="171"/>
    </location>
</feature>
<dbReference type="EMBL" id="PUHQ01000188">
    <property type="protein sequence ID" value="KAG0653593.1"/>
    <property type="molecule type" value="Genomic_DNA"/>
</dbReference>
<organism evidence="2 3">
    <name type="scientific">Rhodotorula mucilaginosa</name>
    <name type="common">Yeast</name>
    <name type="synonym">Rhodotorula rubra</name>
    <dbReference type="NCBI Taxonomy" id="5537"/>
    <lineage>
        <taxon>Eukaryota</taxon>
        <taxon>Fungi</taxon>
        <taxon>Dikarya</taxon>
        <taxon>Basidiomycota</taxon>
        <taxon>Pucciniomycotina</taxon>
        <taxon>Microbotryomycetes</taxon>
        <taxon>Sporidiobolales</taxon>
        <taxon>Sporidiobolaceae</taxon>
        <taxon>Rhodotorula</taxon>
    </lineage>
</organism>
<feature type="compositionally biased region" description="Low complexity" evidence="1">
    <location>
        <begin position="510"/>
        <end position="527"/>
    </location>
</feature>
<dbReference type="InterPro" id="IPR046807">
    <property type="entry name" value="Tra1_central"/>
</dbReference>
<dbReference type="InterPro" id="IPR016024">
    <property type="entry name" value="ARM-type_fold"/>
</dbReference>
<feature type="region of interest" description="Disordered" evidence="1">
    <location>
        <begin position="71"/>
        <end position="97"/>
    </location>
</feature>
<dbReference type="InterPro" id="IPR050517">
    <property type="entry name" value="DDR_Repair_Kinase"/>
</dbReference>
<feature type="region of interest" description="Disordered" evidence="1">
    <location>
        <begin position="459"/>
        <end position="550"/>
    </location>
</feature>
<dbReference type="InterPro" id="IPR046805">
    <property type="entry name" value="Tra1_ring"/>
</dbReference>
<dbReference type="GO" id="GO:0006281">
    <property type="term" value="P:DNA repair"/>
    <property type="evidence" value="ECO:0007669"/>
    <property type="project" value="TreeGrafter"/>
</dbReference>
<evidence type="ECO:0000313" key="2">
    <source>
        <dbReference type="EMBL" id="KAG0653593.1"/>
    </source>
</evidence>
<dbReference type="Pfam" id="PF20175">
    <property type="entry name" value="Tra1_central"/>
    <property type="match status" value="1"/>
</dbReference>
<reference evidence="2 3" key="1">
    <citation type="submission" date="2020-11" db="EMBL/GenBank/DDBJ databases">
        <title>Kefir isolates.</title>
        <authorList>
            <person name="Marcisauskas S."/>
            <person name="Kim Y."/>
            <person name="Blasche S."/>
        </authorList>
    </citation>
    <scope>NUCLEOTIDE SEQUENCE [LARGE SCALE GENOMIC DNA]</scope>
    <source>
        <strain evidence="2 3">KR</strain>
    </source>
</reference>
<dbReference type="Pfam" id="PF20206">
    <property type="entry name" value="Tra1_ring"/>
    <property type="match status" value="2"/>
</dbReference>
<evidence type="ECO:0000256" key="1">
    <source>
        <dbReference type="SAM" id="MobiDB-lite"/>
    </source>
</evidence>